<gene>
    <name evidence="1" type="primary">orf40b</name>
</gene>
<reference evidence="1" key="1">
    <citation type="journal article" date="2017" name="J. Phycol.">
        <title>Analysis of chloroplast genomes and a supermatrix inform reclassification of the Rhodomelaceae (Rhodophyta).</title>
        <authorList>
            <person name="Diaz-Tapia P."/>
            <person name="Maggs C.A."/>
            <person name="West J.A."/>
            <person name="Verbruggen H."/>
        </authorList>
    </citation>
    <scope>NUCLEOTIDE SEQUENCE</scope>
    <source>
        <strain evidence="1">JW4523</strain>
    </source>
</reference>
<dbReference type="EMBL" id="MF101422">
    <property type="protein sequence ID" value="ARW62268.1"/>
    <property type="molecule type" value="Genomic_DNA"/>
</dbReference>
<organism evidence="1">
    <name type="scientific">Caloglossa beccarii</name>
    <dbReference type="NCBI Taxonomy" id="131038"/>
    <lineage>
        <taxon>Eukaryota</taxon>
        <taxon>Rhodophyta</taxon>
        <taxon>Florideophyceae</taxon>
        <taxon>Rhodymeniophycidae</taxon>
        <taxon>Ceramiales</taxon>
        <taxon>Delesseriaceae</taxon>
        <taxon>Caloglossa</taxon>
    </lineage>
</organism>
<keyword evidence="1" id="KW-0150">Chloroplast</keyword>
<sequence>MAEKYKTNDICILEGNLYKINDTNNKSQLFFDVEMITLNI</sequence>
<dbReference type="AlphaFoldDB" id="A0A1Z1M863"/>
<proteinExistence type="predicted"/>
<keyword evidence="1" id="KW-0934">Plastid</keyword>
<dbReference type="RefSeq" id="YP_009393706.1">
    <property type="nucleotide sequence ID" value="NC_035269.1"/>
</dbReference>
<name>A0A1Z1M863_9FLOR</name>
<geneLocation type="chloroplast" evidence="1"/>
<accession>A0A1Z1M863</accession>
<dbReference type="GeneID" id="33355448"/>
<evidence type="ECO:0000313" key="1">
    <source>
        <dbReference type="EMBL" id="ARW62268.1"/>
    </source>
</evidence>
<protein>
    <submittedName>
        <fullName evidence="1">Uncharacterized protein</fullName>
    </submittedName>
</protein>